<dbReference type="Pfam" id="PF01602">
    <property type="entry name" value="Adaptin_N"/>
    <property type="match status" value="1"/>
</dbReference>
<dbReference type="GO" id="GO:0006886">
    <property type="term" value="P:intracellular protein transport"/>
    <property type="evidence" value="ECO:0007669"/>
    <property type="project" value="InterPro"/>
</dbReference>
<evidence type="ECO:0000259" key="8">
    <source>
        <dbReference type="Pfam" id="PF01602"/>
    </source>
</evidence>
<dbReference type="OrthoDB" id="10254310at2759"/>
<keyword evidence="5 6" id="KW-0472">Membrane</keyword>
<feature type="domain" description="Clathrin/coatomer adaptor adaptin-like N-terminal" evidence="8">
    <location>
        <begin position="15"/>
        <end position="541"/>
    </location>
</feature>
<dbReference type="InterPro" id="IPR016024">
    <property type="entry name" value="ARM-type_fold"/>
</dbReference>
<dbReference type="GO" id="GO:0016192">
    <property type="term" value="P:vesicle-mediated transport"/>
    <property type="evidence" value="ECO:0007669"/>
    <property type="project" value="InterPro"/>
</dbReference>
<feature type="compositionally biased region" description="Basic and acidic residues" evidence="7">
    <location>
        <begin position="643"/>
        <end position="661"/>
    </location>
</feature>
<evidence type="ECO:0000256" key="5">
    <source>
        <dbReference type="ARBA" id="ARBA00023136"/>
    </source>
</evidence>
<gene>
    <name evidence="9" type="ORF">LADA_0D10748G</name>
</gene>
<keyword evidence="10" id="KW-1185">Reference proteome</keyword>
<dbReference type="Proteomes" id="UP000190274">
    <property type="component" value="Chromosome D"/>
</dbReference>
<comment type="similarity">
    <text evidence="2 6">Belongs to the adaptor complexes large subunit family.</text>
</comment>
<dbReference type="AlphaFoldDB" id="A0A1G4J806"/>
<evidence type="ECO:0000256" key="6">
    <source>
        <dbReference type="PIRNR" id="PIRNR002291"/>
    </source>
</evidence>
<keyword evidence="3 6" id="KW-0813">Transport</keyword>
<name>A0A1G4J806_9SACH</name>
<dbReference type="Gene3D" id="1.25.10.10">
    <property type="entry name" value="Leucine-rich Repeat Variant"/>
    <property type="match status" value="1"/>
</dbReference>
<dbReference type="InterPro" id="IPR026739">
    <property type="entry name" value="AP_beta"/>
</dbReference>
<evidence type="ECO:0000256" key="3">
    <source>
        <dbReference type="ARBA" id="ARBA00022448"/>
    </source>
</evidence>
<organism evidence="9 10">
    <name type="scientific">Lachancea dasiensis</name>
    <dbReference type="NCBI Taxonomy" id="1072105"/>
    <lineage>
        <taxon>Eukaryota</taxon>
        <taxon>Fungi</taxon>
        <taxon>Dikarya</taxon>
        <taxon>Ascomycota</taxon>
        <taxon>Saccharomycotina</taxon>
        <taxon>Saccharomycetes</taxon>
        <taxon>Saccharomycetales</taxon>
        <taxon>Saccharomycetaceae</taxon>
        <taxon>Lachancea</taxon>
    </lineage>
</organism>
<dbReference type="InterPro" id="IPR002553">
    <property type="entry name" value="Clathrin/coatomer_adapt-like_N"/>
</dbReference>
<dbReference type="PANTHER" id="PTHR11134">
    <property type="entry name" value="ADAPTOR COMPLEX SUBUNIT BETA FAMILY MEMBER"/>
    <property type="match status" value="1"/>
</dbReference>
<sequence>MSDQRIFSKYRAYEIRNELQQSHSKKHRASATKRKNALKKIVANITLGYSSEMALLFPEILQFWPIEDDFEVKRICHNFVAAMAATKSSHLEEALPLIIGDFKSGSEPLQVLALRTLSSVPITSYLDECLKSSYALLHSNSESEQLKKTAIYAVLNVIQMDSKNAFMVTQLFFQILNNYKERPSVRANALYALDQAQERNADPHSSFLSIETCIELLELLPQLNEWDSARLLDCLTGNYLPVAHSDAHLLIEKTLPQLQHVNTSVVLNAFKFVIYLTNYVDFLKDGLIKQLSGSVMSLLNKPPELEFLVLRNIILLLLGREKPIINVDVSYFFVEFADPIYIKDTKLEVLYLLAKDDNLPQILQELKEYATDIDIQMSRKAIRAVGNLAVKLEQSADDCVSLLLDLLDFEVEYIIQEIVSVFKNVLRRYPGKYAHCVSKLVCFIDSLQEPESRGAMIWIINQYLEHLPNYLELIKNFTDSFPDEALEVQFIILSSVVKLFTKIPMPATEKICIDVLKASTEKLDSPDLRDRAFMYWRLLSISQQQQRSSIDMEAIREIIDGTLPAIALNSSLDPQIVEELELNIGTIASIYLKPVAQVFRLNKTRRLARTAAFNCHREKLDIISDSSLTNSPASTGLIHQSLNRRDSSSPVKKMNDYDRPAETINQLKSKRKSSSPALSLSRKPSLLARRLSIRRPFP</sequence>
<evidence type="ECO:0000256" key="1">
    <source>
        <dbReference type="ARBA" id="ARBA00004308"/>
    </source>
</evidence>
<protein>
    <recommendedName>
        <fullName evidence="6">AP complex subunit beta</fullName>
    </recommendedName>
</protein>
<dbReference type="GO" id="GO:0030122">
    <property type="term" value="C:AP-2 adaptor complex"/>
    <property type="evidence" value="ECO:0007669"/>
    <property type="project" value="EnsemblFungi"/>
</dbReference>
<feature type="region of interest" description="Disordered" evidence="7">
    <location>
        <begin position="643"/>
        <end position="682"/>
    </location>
</feature>
<accession>A0A1G4J806</accession>
<evidence type="ECO:0000256" key="4">
    <source>
        <dbReference type="ARBA" id="ARBA00022927"/>
    </source>
</evidence>
<proteinExistence type="inferred from homology"/>
<dbReference type="GO" id="GO:0030276">
    <property type="term" value="F:clathrin binding"/>
    <property type="evidence" value="ECO:0007669"/>
    <property type="project" value="InterPro"/>
</dbReference>
<keyword evidence="4 6" id="KW-0653">Protein transport</keyword>
<comment type="subcellular location">
    <subcellularLocation>
        <location evidence="1">Endomembrane system</location>
    </subcellularLocation>
</comment>
<dbReference type="SUPFAM" id="SSF48371">
    <property type="entry name" value="ARM repeat"/>
    <property type="match status" value="1"/>
</dbReference>
<comment type="function">
    <text evidence="6">Adaptins are components of the adaptor complexes which link clathrin to receptors in coated vesicles. Clathrin-associated protein complexes are believed to interact with the cytoplasmic tails of membrane proteins, leading to their selection and concentration.</text>
</comment>
<evidence type="ECO:0000313" key="10">
    <source>
        <dbReference type="Proteomes" id="UP000190274"/>
    </source>
</evidence>
<reference evidence="9 10" key="1">
    <citation type="submission" date="2016-03" db="EMBL/GenBank/DDBJ databases">
        <authorList>
            <person name="Devillers H."/>
        </authorList>
    </citation>
    <scope>NUCLEOTIDE SEQUENCE [LARGE SCALE GENOMIC DNA]</scope>
    <source>
        <strain evidence="9">CBS 10888</strain>
    </source>
</reference>
<dbReference type="InterPro" id="IPR011989">
    <property type="entry name" value="ARM-like"/>
</dbReference>
<dbReference type="STRING" id="1266660.A0A1G4J806"/>
<evidence type="ECO:0000256" key="2">
    <source>
        <dbReference type="ARBA" id="ARBA00006613"/>
    </source>
</evidence>
<evidence type="ECO:0000256" key="7">
    <source>
        <dbReference type="SAM" id="MobiDB-lite"/>
    </source>
</evidence>
<evidence type="ECO:0000313" key="9">
    <source>
        <dbReference type="EMBL" id="SCU85909.1"/>
    </source>
</evidence>
<dbReference type="EMBL" id="LT598454">
    <property type="protein sequence ID" value="SCU85909.1"/>
    <property type="molecule type" value="Genomic_DNA"/>
</dbReference>
<dbReference type="PIRSF" id="PIRSF002291">
    <property type="entry name" value="AP_complex_beta"/>
    <property type="match status" value="1"/>
</dbReference>
<dbReference type="InterPro" id="IPR016342">
    <property type="entry name" value="AP_complex_bsu_1_2_4"/>
</dbReference>